<organism evidence="1 2">
    <name type="scientific">Leptidea sinapis</name>
    <dbReference type="NCBI Taxonomy" id="189913"/>
    <lineage>
        <taxon>Eukaryota</taxon>
        <taxon>Metazoa</taxon>
        <taxon>Ecdysozoa</taxon>
        <taxon>Arthropoda</taxon>
        <taxon>Hexapoda</taxon>
        <taxon>Insecta</taxon>
        <taxon>Pterygota</taxon>
        <taxon>Neoptera</taxon>
        <taxon>Endopterygota</taxon>
        <taxon>Lepidoptera</taxon>
        <taxon>Glossata</taxon>
        <taxon>Ditrysia</taxon>
        <taxon>Papilionoidea</taxon>
        <taxon>Pieridae</taxon>
        <taxon>Dismorphiinae</taxon>
        <taxon>Leptidea</taxon>
    </lineage>
</organism>
<gene>
    <name evidence="1" type="ORF">LSINAPIS_LOCUS14770</name>
</gene>
<dbReference type="Proteomes" id="UP000324832">
    <property type="component" value="Unassembled WGS sequence"/>
</dbReference>
<dbReference type="AlphaFoldDB" id="A0A5E4R7I9"/>
<evidence type="ECO:0000313" key="2">
    <source>
        <dbReference type="Proteomes" id="UP000324832"/>
    </source>
</evidence>
<accession>A0A5E4R7I9</accession>
<proteinExistence type="predicted"/>
<keyword evidence="2" id="KW-1185">Reference proteome</keyword>
<evidence type="ECO:0000313" key="1">
    <source>
        <dbReference type="EMBL" id="VVD05179.1"/>
    </source>
</evidence>
<reference evidence="1 2" key="1">
    <citation type="submission" date="2017-07" db="EMBL/GenBank/DDBJ databases">
        <authorList>
            <person name="Talla V."/>
            <person name="Backstrom N."/>
        </authorList>
    </citation>
    <scope>NUCLEOTIDE SEQUENCE [LARGE SCALE GENOMIC DNA]</scope>
</reference>
<dbReference type="EMBL" id="FZQP02006937">
    <property type="protein sequence ID" value="VVD05179.1"/>
    <property type="molecule type" value="Genomic_DNA"/>
</dbReference>
<name>A0A5E4R7I9_9NEOP</name>
<sequence length="75" mass="8900">MPIELVMLYPTQSTLWFYRNREFIVAFHQVQSERPSATNDIATKEIKSQFFDNTMISYYEVDFILHVSVIFSCVI</sequence>
<protein>
    <submittedName>
        <fullName evidence="1">Uncharacterized protein</fullName>
    </submittedName>
</protein>